<dbReference type="AlphaFoldDB" id="A0A1H4FUI6"/>
<proteinExistence type="inferred from homology"/>
<dbReference type="PROSITE" id="PS00061">
    <property type="entry name" value="ADH_SHORT"/>
    <property type="match status" value="1"/>
</dbReference>
<dbReference type="PRINTS" id="PR00080">
    <property type="entry name" value="SDRFAMILY"/>
</dbReference>
<accession>A0A1H4FUI6</accession>
<dbReference type="PANTHER" id="PTHR42760:SF40">
    <property type="entry name" value="3-OXOACYL-[ACYL-CARRIER-PROTEIN] REDUCTASE, CHLOROPLASTIC"/>
    <property type="match status" value="1"/>
</dbReference>
<dbReference type="InterPro" id="IPR020904">
    <property type="entry name" value="Sc_DH/Rdtase_CS"/>
</dbReference>
<dbReference type="FunFam" id="3.40.50.720:FF:000084">
    <property type="entry name" value="Short-chain dehydrogenase reductase"/>
    <property type="match status" value="1"/>
</dbReference>
<organism evidence="2 3">
    <name type="scientific">Alkalimonas amylolytica</name>
    <dbReference type="NCBI Taxonomy" id="152573"/>
    <lineage>
        <taxon>Bacteria</taxon>
        <taxon>Pseudomonadati</taxon>
        <taxon>Pseudomonadota</taxon>
        <taxon>Gammaproteobacteria</taxon>
        <taxon>Alkalimonas</taxon>
    </lineage>
</organism>
<name>A0A1H4FUI6_ALKAM</name>
<dbReference type="GO" id="GO:0016616">
    <property type="term" value="F:oxidoreductase activity, acting on the CH-OH group of donors, NAD or NADP as acceptor"/>
    <property type="evidence" value="ECO:0007669"/>
    <property type="project" value="TreeGrafter"/>
</dbReference>
<sequence length="253" mass="26320">MDFQLTGKNCIVLGGSRGIGRAIALGLAAEGANVAICARDEATLHKAERELVQKGVKAYAASCDVADQHALTAFLKAARAALGGVDILVHNASALAVGPGLDDWNASLAVDLMAAVHACEQVIPWLLEQGSGSIILVSSISGLECDPTPDYGYTAAKAALIAYAKKLAVMHAAQGLRVNAIAPGSTEFPEGIWAQLKVHQPEVYQMAKSSIPAGRLGSAEEIADVAVFLASPRAQWINGECISIDGAQHRGMR</sequence>
<comment type="similarity">
    <text evidence="1">Belongs to the short-chain dehydrogenases/reductases (SDR) family.</text>
</comment>
<protein>
    <submittedName>
        <fullName evidence="2">3-oxoacyl-[acyl-carrier protein] reductase</fullName>
    </submittedName>
</protein>
<dbReference type="InterPro" id="IPR002347">
    <property type="entry name" value="SDR_fam"/>
</dbReference>
<dbReference type="InterPro" id="IPR036291">
    <property type="entry name" value="NAD(P)-bd_dom_sf"/>
</dbReference>
<dbReference type="GO" id="GO:0030497">
    <property type="term" value="P:fatty acid elongation"/>
    <property type="evidence" value="ECO:0007669"/>
    <property type="project" value="TreeGrafter"/>
</dbReference>
<evidence type="ECO:0000313" key="2">
    <source>
        <dbReference type="EMBL" id="SEB01013.1"/>
    </source>
</evidence>
<dbReference type="Pfam" id="PF13561">
    <property type="entry name" value="adh_short_C2"/>
    <property type="match status" value="1"/>
</dbReference>
<dbReference type="PANTHER" id="PTHR42760">
    <property type="entry name" value="SHORT-CHAIN DEHYDROGENASES/REDUCTASES FAMILY MEMBER"/>
    <property type="match status" value="1"/>
</dbReference>
<evidence type="ECO:0000256" key="1">
    <source>
        <dbReference type="ARBA" id="ARBA00006484"/>
    </source>
</evidence>
<dbReference type="STRING" id="152573.SAMN04488051_11354"/>
<dbReference type="Proteomes" id="UP000198773">
    <property type="component" value="Unassembled WGS sequence"/>
</dbReference>
<reference evidence="2 3" key="1">
    <citation type="submission" date="2016-10" db="EMBL/GenBank/DDBJ databases">
        <authorList>
            <person name="de Groot N.N."/>
        </authorList>
    </citation>
    <scope>NUCLEOTIDE SEQUENCE [LARGE SCALE GENOMIC DNA]</scope>
    <source>
        <strain evidence="2 3">CGMCC 1.3430</strain>
    </source>
</reference>
<dbReference type="SUPFAM" id="SSF51735">
    <property type="entry name" value="NAD(P)-binding Rossmann-fold domains"/>
    <property type="match status" value="1"/>
</dbReference>
<dbReference type="RefSeq" id="WP_091345255.1">
    <property type="nucleotide sequence ID" value="NZ_FNRM01000013.1"/>
</dbReference>
<gene>
    <name evidence="2" type="ORF">SAMN04488051_11354</name>
</gene>
<dbReference type="PRINTS" id="PR00081">
    <property type="entry name" value="GDHRDH"/>
</dbReference>
<evidence type="ECO:0000313" key="3">
    <source>
        <dbReference type="Proteomes" id="UP000198773"/>
    </source>
</evidence>
<dbReference type="Gene3D" id="3.40.50.720">
    <property type="entry name" value="NAD(P)-binding Rossmann-like Domain"/>
    <property type="match status" value="1"/>
</dbReference>
<keyword evidence="3" id="KW-1185">Reference proteome</keyword>
<dbReference type="OrthoDB" id="9803333at2"/>
<dbReference type="EMBL" id="FNRM01000013">
    <property type="protein sequence ID" value="SEB01013.1"/>
    <property type="molecule type" value="Genomic_DNA"/>
</dbReference>